<dbReference type="AlphaFoldDB" id="A0A5J4PE18"/>
<comment type="caution">
    <text evidence="2">The sequence shown here is derived from an EMBL/GenBank/DDBJ whole genome shotgun (WGS) entry which is preliminary data.</text>
</comment>
<feature type="non-terminal residue" evidence="2">
    <location>
        <position position="36"/>
    </location>
</feature>
<feature type="transmembrane region" description="Helical" evidence="1">
    <location>
        <begin position="6"/>
        <end position="26"/>
    </location>
</feature>
<sequence length="36" mass="3786">MTSLILSSIGVFLGVILLLVIILLVAKNYLSPSGKV</sequence>
<keyword evidence="2" id="KW-0830">Ubiquinone</keyword>
<evidence type="ECO:0000256" key="1">
    <source>
        <dbReference type="SAM" id="Phobius"/>
    </source>
</evidence>
<accession>A0A5J4PE18</accession>
<reference evidence="2" key="1">
    <citation type="submission" date="2019-03" db="EMBL/GenBank/DDBJ databases">
        <title>Single cell metagenomics reveals metabolic interactions within the superorganism composed of flagellate Streblomastix strix and complex community of Bacteroidetes bacteria on its surface.</title>
        <authorList>
            <person name="Treitli S.C."/>
            <person name="Kolisko M."/>
            <person name="Husnik F."/>
            <person name="Keeling P."/>
            <person name="Hampl V."/>
        </authorList>
    </citation>
    <scope>NUCLEOTIDE SEQUENCE</scope>
    <source>
        <strain evidence="2">STM</strain>
    </source>
</reference>
<keyword evidence="1" id="KW-0812">Transmembrane</keyword>
<dbReference type="EMBL" id="SNRY01009688">
    <property type="protein sequence ID" value="KAA6306733.1"/>
    <property type="molecule type" value="Genomic_DNA"/>
</dbReference>
<gene>
    <name evidence="2" type="ORF">EZS27_041605</name>
</gene>
<name>A0A5J4PE18_9ZZZZ</name>
<keyword evidence="1" id="KW-1133">Transmembrane helix</keyword>
<keyword evidence="1" id="KW-0472">Membrane</keyword>
<organism evidence="2">
    <name type="scientific">termite gut metagenome</name>
    <dbReference type="NCBI Taxonomy" id="433724"/>
    <lineage>
        <taxon>unclassified sequences</taxon>
        <taxon>metagenomes</taxon>
        <taxon>organismal metagenomes</taxon>
    </lineage>
</organism>
<proteinExistence type="predicted"/>
<protein>
    <submittedName>
        <fullName evidence="2">Na+-transporting NADH:ubiquinone oxidoreductase subunit F</fullName>
    </submittedName>
</protein>
<evidence type="ECO:0000313" key="2">
    <source>
        <dbReference type="EMBL" id="KAA6306733.1"/>
    </source>
</evidence>